<organism evidence="3 4">
    <name type="scientific">Turnera subulata</name>
    <dbReference type="NCBI Taxonomy" id="218843"/>
    <lineage>
        <taxon>Eukaryota</taxon>
        <taxon>Viridiplantae</taxon>
        <taxon>Streptophyta</taxon>
        <taxon>Embryophyta</taxon>
        <taxon>Tracheophyta</taxon>
        <taxon>Spermatophyta</taxon>
        <taxon>Magnoliopsida</taxon>
        <taxon>eudicotyledons</taxon>
        <taxon>Gunneridae</taxon>
        <taxon>Pentapetalae</taxon>
        <taxon>rosids</taxon>
        <taxon>fabids</taxon>
        <taxon>Malpighiales</taxon>
        <taxon>Passifloraceae</taxon>
        <taxon>Turnera</taxon>
    </lineage>
</organism>
<evidence type="ECO:0000256" key="2">
    <source>
        <dbReference type="SAM" id="SignalP"/>
    </source>
</evidence>
<dbReference type="Gene3D" id="3.40.50.2000">
    <property type="entry name" value="Glycogen Phosphorylase B"/>
    <property type="match status" value="1"/>
</dbReference>
<dbReference type="PANTHER" id="PTHR11926:SF774">
    <property type="entry name" value="UDP-GLYCOSYLTRANSFERASE 85A1-RELATED"/>
    <property type="match status" value="1"/>
</dbReference>
<proteinExistence type="inferred from homology"/>
<evidence type="ECO:0000313" key="4">
    <source>
        <dbReference type="Proteomes" id="UP001141552"/>
    </source>
</evidence>
<feature type="chain" id="PRO_5040297185" evidence="2">
    <location>
        <begin position="20"/>
        <end position="158"/>
    </location>
</feature>
<dbReference type="AlphaFoldDB" id="A0A9Q0F0F4"/>
<comment type="caution">
    <text evidence="3">The sequence shown here is derived from an EMBL/GenBank/DDBJ whole genome shotgun (WGS) entry which is preliminary data.</text>
</comment>
<comment type="similarity">
    <text evidence="1">Belongs to the UDP-glycosyltransferase family.</text>
</comment>
<evidence type="ECO:0000256" key="1">
    <source>
        <dbReference type="ARBA" id="ARBA00009995"/>
    </source>
</evidence>
<sequence>MPLLLLLLLLMYLFSPSLPKAMLIPMLKLAQLLRIAGLDITFLNSEYNHERLVRHANIQERFAQYPGFCFRTIPDGLLADHPRSGVAVKELFESLNTRVKPILKDMLDEIRPRVTCIVGDGFVGFVVEVANELGIPIISFRTASACSFWVYSLASSSH</sequence>
<dbReference type="GO" id="GO:0080044">
    <property type="term" value="F:quercetin 7-O-glucosyltransferase activity"/>
    <property type="evidence" value="ECO:0007669"/>
    <property type="project" value="TreeGrafter"/>
</dbReference>
<feature type="signal peptide" evidence="2">
    <location>
        <begin position="1"/>
        <end position="19"/>
    </location>
</feature>
<dbReference type="Proteomes" id="UP001141552">
    <property type="component" value="Unassembled WGS sequence"/>
</dbReference>
<keyword evidence="4" id="KW-1185">Reference proteome</keyword>
<accession>A0A9Q0F0F4</accession>
<dbReference type="GO" id="GO:0080043">
    <property type="term" value="F:quercetin 3-O-glucosyltransferase activity"/>
    <property type="evidence" value="ECO:0007669"/>
    <property type="project" value="TreeGrafter"/>
</dbReference>
<gene>
    <name evidence="3" type="ORF">Tsubulata_050124</name>
</gene>
<dbReference type="OrthoDB" id="844209at2759"/>
<evidence type="ECO:0000313" key="3">
    <source>
        <dbReference type="EMBL" id="KAJ4821825.1"/>
    </source>
</evidence>
<reference evidence="3" key="1">
    <citation type="submission" date="2022-02" db="EMBL/GenBank/DDBJ databases">
        <authorList>
            <person name="Henning P.M."/>
            <person name="McCubbin A.G."/>
            <person name="Shore J.S."/>
        </authorList>
    </citation>
    <scope>NUCLEOTIDE SEQUENCE</scope>
    <source>
        <strain evidence="3">F60SS</strain>
        <tissue evidence="3">Leaves</tissue>
    </source>
</reference>
<name>A0A9Q0F0F4_9ROSI</name>
<dbReference type="SUPFAM" id="SSF53756">
    <property type="entry name" value="UDP-Glycosyltransferase/glycogen phosphorylase"/>
    <property type="match status" value="1"/>
</dbReference>
<keyword evidence="2" id="KW-0732">Signal</keyword>
<reference evidence="3" key="2">
    <citation type="journal article" date="2023" name="Plants (Basel)">
        <title>Annotation of the Turnera subulata (Passifloraceae) Draft Genome Reveals the S-Locus Evolved after the Divergence of Turneroideae from Passifloroideae in a Stepwise Manner.</title>
        <authorList>
            <person name="Henning P.M."/>
            <person name="Roalson E.H."/>
            <person name="Mir W."/>
            <person name="McCubbin A.G."/>
            <person name="Shore J.S."/>
        </authorList>
    </citation>
    <scope>NUCLEOTIDE SEQUENCE</scope>
    <source>
        <strain evidence="3">F60SS</strain>
    </source>
</reference>
<dbReference type="PANTHER" id="PTHR11926">
    <property type="entry name" value="GLUCOSYL/GLUCURONOSYL TRANSFERASES"/>
    <property type="match status" value="1"/>
</dbReference>
<protein>
    <submittedName>
        <fullName evidence="3">Uncharacterized protein</fullName>
    </submittedName>
</protein>
<dbReference type="EMBL" id="JAKUCV010007845">
    <property type="protein sequence ID" value="KAJ4821825.1"/>
    <property type="molecule type" value="Genomic_DNA"/>
</dbReference>